<dbReference type="InterPro" id="IPR003779">
    <property type="entry name" value="CMD-like"/>
</dbReference>
<dbReference type="EMBL" id="JBHSAX010000019">
    <property type="protein sequence ID" value="MFC3965074.1"/>
    <property type="molecule type" value="Genomic_DNA"/>
</dbReference>
<dbReference type="PANTHER" id="PTHR34846">
    <property type="entry name" value="4-CARBOXYMUCONOLACTONE DECARBOXYLASE FAMILY PROTEIN (AFU_ORTHOLOGUE AFUA_6G11590)"/>
    <property type="match status" value="1"/>
</dbReference>
<dbReference type="SUPFAM" id="SSF69118">
    <property type="entry name" value="AhpD-like"/>
    <property type="match status" value="1"/>
</dbReference>
<reference evidence="3" key="1">
    <citation type="journal article" date="2019" name="Int. J. Syst. Evol. Microbiol.">
        <title>The Global Catalogue of Microorganisms (GCM) 10K type strain sequencing project: providing services to taxonomists for standard genome sequencing and annotation.</title>
        <authorList>
            <consortium name="The Broad Institute Genomics Platform"/>
            <consortium name="The Broad Institute Genome Sequencing Center for Infectious Disease"/>
            <person name="Wu L."/>
            <person name="Ma J."/>
        </authorList>
    </citation>
    <scope>NUCLEOTIDE SEQUENCE [LARGE SCALE GENOMIC DNA]</scope>
    <source>
        <strain evidence="3">CGMCC 4.7330</strain>
    </source>
</reference>
<dbReference type="InterPro" id="IPR029032">
    <property type="entry name" value="AhpD-like"/>
</dbReference>
<dbReference type="Proteomes" id="UP001595696">
    <property type="component" value="Unassembled WGS sequence"/>
</dbReference>
<proteinExistence type="predicted"/>
<dbReference type="PANTHER" id="PTHR34846:SF5">
    <property type="entry name" value="CARBOXYMUCONOLACTONE DECARBOXYLASE-LIKE DOMAIN-CONTAINING PROTEIN"/>
    <property type="match status" value="1"/>
</dbReference>
<dbReference type="Gene3D" id="1.20.1290.10">
    <property type="entry name" value="AhpD-like"/>
    <property type="match status" value="1"/>
</dbReference>
<evidence type="ECO:0000313" key="2">
    <source>
        <dbReference type="EMBL" id="MFC3965074.1"/>
    </source>
</evidence>
<organism evidence="2 3">
    <name type="scientific">Nocardia jiangsuensis</name>
    <dbReference type="NCBI Taxonomy" id="1691563"/>
    <lineage>
        <taxon>Bacteria</taxon>
        <taxon>Bacillati</taxon>
        <taxon>Actinomycetota</taxon>
        <taxon>Actinomycetes</taxon>
        <taxon>Mycobacteriales</taxon>
        <taxon>Nocardiaceae</taxon>
        <taxon>Nocardia</taxon>
    </lineage>
</organism>
<protein>
    <submittedName>
        <fullName evidence="2">Carboxymuconolactone decarboxylase family protein</fullName>
    </submittedName>
</protein>
<gene>
    <name evidence="2" type="ORF">ACFO0B_24060</name>
</gene>
<keyword evidence="3" id="KW-1185">Reference proteome</keyword>
<dbReference type="RefSeq" id="WP_378614831.1">
    <property type="nucleotide sequence ID" value="NZ_JBHSAX010000019.1"/>
</dbReference>
<comment type="caution">
    <text evidence="2">The sequence shown here is derived from an EMBL/GenBank/DDBJ whole genome shotgun (WGS) entry which is preliminary data.</text>
</comment>
<accession>A0ABV8DZK8</accession>
<evidence type="ECO:0000259" key="1">
    <source>
        <dbReference type="Pfam" id="PF02627"/>
    </source>
</evidence>
<feature type="domain" description="Carboxymuconolactone decarboxylase-like" evidence="1">
    <location>
        <begin position="54"/>
        <end position="135"/>
    </location>
</feature>
<sequence length="201" mass="22101">MPSEPRLPPLPIEKWDDDARELLRGKVGMADRYLSGAPDAPPLPNILGVLGHHPELAAAWLGYNGLLLERGAMDPRARELLILRVAWRTGCRYEWEQHVRIALRHGFSPEEVAAVRHGPDAALWPREESLLLRAADELLAGHRVGEDTWRELAAHRSAAELLELLFVAGSYLCLALVANSADLRPDPAAEPLPAGLEFDGG</sequence>
<dbReference type="Pfam" id="PF02627">
    <property type="entry name" value="CMD"/>
    <property type="match status" value="1"/>
</dbReference>
<evidence type="ECO:0000313" key="3">
    <source>
        <dbReference type="Proteomes" id="UP001595696"/>
    </source>
</evidence>
<name>A0ABV8DZK8_9NOCA</name>